<keyword evidence="2" id="KW-1185">Reference proteome</keyword>
<accession>A0ABM9N8B7</accession>
<evidence type="ECO:0000313" key="2">
    <source>
        <dbReference type="Proteomes" id="UP001314181"/>
    </source>
</evidence>
<name>A0ABM9N8B7_9RICK</name>
<evidence type="ECO:0000313" key="1">
    <source>
        <dbReference type="EMBL" id="CAK8162551.1"/>
    </source>
</evidence>
<sequence>MLYAKKIHVIKEDREKSEKPTFSVKSCIVNYSIHCTEPFIKIFDIILHAGC</sequence>
<dbReference type="EMBL" id="CAWVOK010000009">
    <property type="protein sequence ID" value="CAK8162551.1"/>
    <property type="molecule type" value="Genomic_DNA"/>
</dbReference>
<comment type="caution">
    <text evidence="1">The sequence shown here is derived from an EMBL/GenBank/DDBJ whole genome shotgun (WGS) entry which is preliminary data.</text>
</comment>
<protein>
    <submittedName>
        <fullName evidence="1">Uncharacterized protein</fullName>
    </submittedName>
</protein>
<proteinExistence type="predicted"/>
<gene>
    <name evidence="1" type="ORF">CAXC1_180059</name>
</gene>
<dbReference type="Proteomes" id="UP001314181">
    <property type="component" value="Unassembled WGS sequence"/>
</dbReference>
<reference evidence="1 2" key="1">
    <citation type="submission" date="2024-01" db="EMBL/GenBank/DDBJ databases">
        <authorList>
            <person name="Kunselman E."/>
        </authorList>
    </citation>
    <scope>NUCLEOTIDE SEQUENCE [LARGE SCALE GENOMIC DNA]</scope>
    <source>
        <strain evidence="1">2 abalone samples</strain>
    </source>
</reference>
<organism evidence="1 2">
    <name type="scientific">Candidatus Xenohaliotis californiensis</name>
    <dbReference type="NCBI Taxonomy" id="84677"/>
    <lineage>
        <taxon>Bacteria</taxon>
        <taxon>Pseudomonadati</taxon>
        <taxon>Pseudomonadota</taxon>
        <taxon>Alphaproteobacteria</taxon>
        <taxon>Rickettsiales</taxon>
        <taxon>Anaplasmataceae</taxon>
        <taxon>Candidatus Xenohaliotis</taxon>
    </lineage>
</organism>